<feature type="region of interest" description="Disordered" evidence="6">
    <location>
        <begin position="20"/>
        <end position="58"/>
    </location>
</feature>
<dbReference type="InterPro" id="IPR027417">
    <property type="entry name" value="P-loop_NTPase"/>
</dbReference>
<dbReference type="PANTHER" id="PTHR24185:SF1">
    <property type="entry name" value="CALCIUM-INDEPENDENT PHOSPHOLIPASE A2-GAMMA"/>
    <property type="match status" value="1"/>
</dbReference>
<evidence type="ECO:0000256" key="4">
    <source>
        <dbReference type="ARBA" id="ARBA00022833"/>
    </source>
</evidence>
<dbReference type="GO" id="GO:0016042">
    <property type="term" value="P:lipid catabolic process"/>
    <property type="evidence" value="ECO:0007669"/>
    <property type="project" value="UniProtKB-KW"/>
</dbReference>
<proteinExistence type="predicted"/>
<keyword evidence="8" id="KW-1185">Reference proteome</keyword>
<dbReference type="SUPFAM" id="SSF52540">
    <property type="entry name" value="P-loop containing nucleoside triphosphate hydrolases"/>
    <property type="match status" value="1"/>
</dbReference>
<dbReference type="OrthoDB" id="194358at2759"/>
<accession>A0A8H5NEW4</accession>
<protein>
    <recommendedName>
        <fullName evidence="9">PNPLA domain-containing protein</fullName>
    </recommendedName>
</protein>
<dbReference type="EMBL" id="JAAOAQ010000191">
    <property type="protein sequence ID" value="KAF5562298.1"/>
    <property type="molecule type" value="Genomic_DNA"/>
</dbReference>
<dbReference type="InterPro" id="IPR017907">
    <property type="entry name" value="Znf_RING_CS"/>
</dbReference>
<dbReference type="GO" id="GO:0016020">
    <property type="term" value="C:membrane"/>
    <property type="evidence" value="ECO:0007669"/>
    <property type="project" value="TreeGrafter"/>
</dbReference>
<dbReference type="GO" id="GO:0008270">
    <property type="term" value="F:zinc ion binding"/>
    <property type="evidence" value="ECO:0007669"/>
    <property type="project" value="UniProtKB-KW"/>
</dbReference>
<keyword evidence="5" id="KW-0442">Lipid degradation</keyword>
<sequence length="876" mass="98068">MVFSYDILDRNAWATDDQSQGTPLVIANDNSGAAWRNEEEPSGQPASAGDEAQAGANSSGDQKVCQECELRPAVCVLDPELSNLDTLHRDDDDSLWFSVDGDTGSLELREFPRFGAIMSEHQRQHSPEAPPYPRLVSFIGKTGEGKSAIIRLLIEHLWDEIARRRMTTLGLTTKTPVVGPRQRSIPTSGDVHLYYDTLMDENEAVGRPLLYADCEGFGAGTQRPTSHHSQRWDDWWSVPGLPDIRRWQDSWRYVTNGLRRSLPAVQKRQDAVRYLFPKLLYNFSDVVVNVMQSHSLRQIDDSIVELLEWAEVSHVSATNRFGLPHLIIVINRCDDDSNWDPIATGQQILNEQQRILEGNGKVKAMAERFREVGIEINTLEDLLLTSYASVQFIRLPQGREAVFCLSTQLGRLHRMIYQSSNLSLDEKLHRRMLLSAPNMDEFFRLAFDHYSNKVKEPFDFLAQLISLRPPPAKMAARLSELMIETFKALDTNDDRVPIVSEFCGVVAPLVCSVMALDAARSFENLPGRWVDIFCGETDQTTQSSWGSIKNSYKAQVIEAFDLFSSVSLKCEFQDASGRQCVNKNATHQCHQNGQGVVIGHGSYESQLFDELMVKWDNSLHSRLKALDEEIDSQDTPQAMRSATWRIHRSAVEALYSAVETLEMSDLMVCSWCFCNDSSELLACGHGICNACLAEITIPASEIDQRLKAVHSCGLHNPSRLFDPPLHFFQLPVHINRRILSLDGDSGHSVIQASILKDIENQLGGEIPIRHFFDLIGGSGTGGLLAIGIGIGNWDVDKSANRLLNLIRAKNYPERTFEAIGEAFGEDAAGQRIIGSRASTERATYNRRLHLLTFMVNIGTCIRKPQESVCDSHVVPG</sequence>
<reference evidence="7 8" key="1">
    <citation type="submission" date="2020-05" db="EMBL/GenBank/DDBJ databases">
        <title>Identification and distribution of gene clusters putatively required for synthesis of sphingolipid metabolism inhibitors in phylogenetically diverse species of the filamentous fungus Fusarium.</title>
        <authorList>
            <person name="Kim H.-S."/>
            <person name="Busman M."/>
            <person name="Brown D.W."/>
            <person name="Divon H."/>
            <person name="Uhlig S."/>
            <person name="Proctor R.H."/>
        </authorList>
    </citation>
    <scope>NUCLEOTIDE SEQUENCE [LARGE SCALE GENOMIC DNA]</scope>
    <source>
        <strain evidence="7 8">NRRL 13617</strain>
    </source>
</reference>
<dbReference type="GO" id="GO:0047499">
    <property type="term" value="F:calcium-independent phospholipase A2 activity"/>
    <property type="evidence" value="ECO:0007669"/>
    <property type="project" value="TreeGrafter"/>
</dbReference>
<dbReference type="SUPFAM" id="SSF52151">
    <property type="entry name" value="FabD/lysophospholipase-like"/>
    <property type="match status" value="1"/>
</dbReference>
<gene>
    <name evidence="7" type="ORF">FPHYL_5730</name>
</gene>
<evidence type="ECO:0000256" key="3">
    <source>
        <dbReference type="ARBA" id="ARBA00022801"/>
    </source>
</evidence>
<keyword evidence="1" id="KW-0479">Metal-binding</keyword>
<evidence type="ECO:0008006" key="9">
    <source>
        <dbReference type="Google" id="ProtNLM"/>
    </source>
</evidence>
<evidence type="ECO:0000256" key="1">
    <source>
        <dbReference type="ARBA" id="ARBA00022723"/>
    </source>
</evidence>
<organism evidence="7 8">
    <name type="scientific">Fusarium phyllophilum</name>
    <dbReference type="NCBI Taxonomy" id="47803"/>
    <lineage>
        <taxon>Eukaryota</taxon>
        <taxon>Fungi</taxon>
        <taxon>Dikarya</taxon>
        <taxon>Ascomycota</taxon>
        <taxon>Pezizomycotina</taxon>
        <taxon>Sordariomycetes</taxon>
        <taxon>Hypocreomycetidae</taxon>
        <taxon>Hypocreales</taxon>
        <taxon>Nectriaceae</taxon>
        <taxon>Fusarium</taxon>
        <taxon>Fusarium fujikuroi species complex</taxon>
    </lineage>
</organism>
<evidence type="ECO:0000313" key="8">
    <source>
        <dbReference type="Proteomes" id="UP000582016"/>
    </source>
</evidence>
<dbReference type="PANTHER" id="PTHR24185">
    <property type="entry name" value="CALCIUM-INDEPENDENT PHOSPHOLIPASE A2-GAMMA"/>
    <property type="match status" value="1"/>
</dbReference>
<dbReference type="PROSITE" id="PS00518">
    <property type="entry name" value="ZF_RING_1"/>
    <property type="match status" value="1"/>
</dbReference>
<name>A0A8H5NEW4_9HYPO</name>
<comment type="caution">
    <text evidence="7">The sequence shown here is derived from an EMBL/GenBank/DDBJ whole genome shotgun (WGS) entry which is preliminary data.</text>
</comment>
<dbReference type="Gene3D" id="3.40.1090.10">
    <property type="entry name" value="Cytosolic phospholipase A2 catalytic domain"/>
    <property type="match status" value="1"/>
</dbReference>
<evidence type="ECO:0000256" key="5">
    <source>
        <dbReference type="ARBA" id="ARBA00022963"/>
    </source>
</evidence>
<dbReference type="GO" id="GO:0019369">
    <property type="term" value="P:arachidonate metabolic process"/>
    <property type="evidence" value="ECO:0007669"/>
    <property type="project" value="TreeGrafter"/>
</dbReference>
<evidence type="ECO:0000256" key="2">
    <source>
        <dbReference type="ARBA" id="ARBA00022771"/>
    </source>
</evidence>
<evidence type="ECO:0000313" key="7">
    <source>
        <dbReference type="EMBL" id="KAF5562298.1"/>
    </source>
</evidence>
<dbReference type="AlphaFoldDB" id="A0A8H5NEW4"/>
<evidence type="ECO:0000256" key="6">
    <source>
        <dbReference type="SAM" id="MobiDB-lite"/>
    </source>
</evidence>
<keyword evidence="5" id="KW-0443">Lipid metabolism</keyword>
<keyword evidence="3" id="KW-0378">Hydrolase</keyword>
<keyword evidence="2" id="KW-0863">Zinc-finger</keyword>
<dbReference type="InterPro" id="IPR016035">
    <property type="entry name" value="Acyl_Trfase/lysoPLipase"/>
</dbReference>
<dbReference type="Proteomes" id="UP000582016">
    <property type="component" value="Unassembled WGS sequence"/>
</dbReference>
<keyword evidence="4" id="KW-0862">Zinc</keyword>